<evidence type="ECO:0000313" key="3">
    <source>
        <dbReference type="Proteomes" id="UP000236723"/>
    </source>
</evidence>
<dbReference type="Pfam" id="PF00501">
    <property type="entry name" value="AMP-binding"/>
    <property type="match status" value="1"/>
</dbReference>
<reference evidence="3" key="1">
    <citation type="submission" date="2016-10" db="EMBL/GenBank/DDBJ databases">
        <authorList>
            <person name="Varghese N."/>
            <person name="Submissions S."/>
        </authorList>
    </citation>
    <scope>NUCLEOTIDE SEQUENCE [LARGE SCALE GENOMIC DNA]</scope>
    <source>
        <strain evidence="3">DSM 43163</strain>
    </source>
</reference>
<protein>
    <submittedName>
        <fullName evidence="2">AMP-binding enzyme</fullName>
    </submittedName>
</protein>
<name>A0A1H5X3Q5_9ACTN</name>
<dbReference type="InterPro" id="IPR000873">
    <property type="entry name" value="AMP-dep_synth/lig_dom"/>
</dbReference>
<feature type="domain" description="AMP-dependent synthetase/ligase" evidence="1">
    <location>
        <begin position="37"/>
        <end position="305"/>
    </location>
</feature>
<organism evidence="2 3">
    <name type="scientific">Thermomonospora echinospora</name>
    <dbReference type="NCBI Taxonomy" id="1992"/>
    <lineage>
        <taxon>Bacteria</taxon>
        <taxon>Bacillati</taxon>
        <taxon>Actinomycetota</taxon>
        <taxon>Actinomycetes</taxon>
        <taxon>Streptosporangiales</taxon>
        <taxon>Thermomonosporaceae</taxon>
        <taxon>Thermomonospora</taxon>
    </lineage>
</organism>
<dbReference type="SUPFAM" id="SSF56801">
    <property type="entry name" value="Acetyl-CoA synthetase-like"/>
    <property type="match status" value="1"/>
</dbReference>
<dbReference type="RefSeq" id="WP_103937054.1">
    <property type="nucleotide sequence ID" value="NZ_FNVO01000003.1"/>
</dbReference>
<dbReference type="Gene3D" id="3.40.50.12780">
    <property type="entry name" value="N-terminal domain of ligase-like"/>
    <property type="match status" value="1"/>
</dbReference>
<sequence length="320" mass="32488">MVDGGPGALFGRHPADAHGPAASARTIPAAVLDAVIRQAARTPGKAALIDGTRSLGYRELATLVPATARGLARRGVRPGDLGGVHLDCACDLTLAVHAVAAAGAVPLLLPPGADVAELAGLLVDSQARFLFTSAALSGPALAATERSYVRQVFAFGEVAGATPVAELPVPAPPGEADRPVAGPPHDPALWTPRGRLSHADLLSHISRRAATLQIDGTDVLVAAAAEFARAAETWLGLIHLALAHGATFVAVPGPGGPSLLTTAGRHRATVAVTIPDTLRALAACPTCRPPAGLRVAVIGRPSPQAADTCRRHGWTVVDVQ</sequence>
<dbReference type="AlphaFoldDB" id="A0A1H5X3Q5"/>
<dbReference type="Proteomes" id="UP000236723">
    <property type="component" value="Unassembled WGS sequence"/>
</dbReference>
<dbReference type="PANTHER" id="PTHR43767">
    <property type="entry name" value="LONG-CHAIN-FATTY-ACID--COA LIGASE"/>
    <property type="match status" value="1"/>
</dbReference>
<dbReference type="OrthoDB" id="3420833at2"/>
<keyword evidence="3" id="KW-1185">Reference proteome</keyword>
<dbReference type="EMBL" id="FNVO01000003">
    <property type="protein sequence ID" value="SEG06414.1"/>
    <property type="molecule type" value="Genomic_DNA"/>
</dbReference>
<dbReference type="InterPro" id="IPR050237">
    <property type="entry name" value="ATP-dep_AMP-bd_enzyme"/>
</dbReference>
<evidence type="ECO:0000259" key="1">
    <source>
        <dbReference type="Pfam" id="PF00501"/>
    </source>
</evidence>
<dbReference type="InterPro" id="IPR042099">
    <property type="entry name" value="ANL_N_sf"/>
</dbReference>
<dbReference type="PANTHER" id="PTHR43767:SF1">
    <property type="entry name" value="NONRIBOSOMAL PEPTIDE SYNTHASE PES1 (EUROFUNG)-RELATED"/>
    <property type="match status" value="1"/>
</dbReference>
<gene>
    <name evidence="2" type="ORF">SAMN04489712_10376</name>
</gene>
<accession>A0A1H5X3Q5</accession>
<proteinExistence type="predicted"/>
<evidence type="ECO:0000313" key="2">
    <source>
        <dbReference type="EMBL" id="SEG06414.1"/>
    </source>
</evidence>